<dbReference type="SUPFAM" id="SSF103473">
    <property type="entry name" value="MFS general substrate transporter"/>
    <property type="match status" value="1"/>
</dbReference>
<comment type="caution">
    <text evidence="2">The sequence shown here is derived from an EMBL/GenBank/DDBJ whole genome shotgun (WGS) entry which is preliminary data.</text>
</comment>
<feature type="transmembrane region" description="Helical" evidence="1">
    <location>
        <begin position="59"/>
        <end position="82"/>
    </location>
</feature>
<feature type="transmembrane region" description="Helical" evidence="1">
    <location>
        <begin position="94"/>
        <end position="113"/>
    </location>
</feature>
<name>A0A7H4M2J6_9ENTR</name>
<sequence>MPFDPAVSVLGLSPAPFVILCGLMVLMMMLRWERHFEATTGHALLPAVFLKTRLVRHGLYLTGWIFFAYSSAIFTVVSFAQIVKSVSAMETGLLILPFAICLAACSLGLPLFIQQRNPRRQCQMGLTAGIAGALVAAAGAARNGVYPCTDGVRALFNRRGDGAPSRPMPRYWLPLAQGIGTPNSPRRSGRLARYRAGIRNGVNQYRHAHGVDLPD</sequence>
<dbReference type="InterPro" id="IPR036259">
    <property type="entry name" value="MFS_trans_sf"/>
</dbReference>
<keyword evidence="1" id="KW-0472">Membrane</keyword>
<proteinExistence type="predicted"/>
<feature type="transmembrane region" description="Helical" evidence="1">
    <location>
        <begin position="6"/>
        <end position="26"/>
    </location>
</feature>
<keyword evidence="1" id="KW-1133">Transmembrane helix</keyword>
<gene>
    <name evidence="2" type="ORF">NCTC11694_03858</name>
</gene>
<dbReference type="AlphaFoldDB" id="A0A7H4M2J6"/>
<dbReference type="Proteomes" id="UP000255050">
    <property type="component" value="Unassembled WGS sequence"/>
</dbReference>
<evidence type="ECO:0000313" key="2">
    <source>
        <dbReference type="EMBL" id="STR42622.1"/>
    </source>
</evidence>
<protein>
    <submittedName>
        <fullName evidence="2">Major facilitator superfamily MFS_1</fullName>
    </submittedName>
</protein>
<keyword evidence="1" id="KW-0812">Transmembrane</keyword>
<accession>A0A7H4M2J6</accession>
<reference evidence="2 3" key="1">
    <citation type="submission" date="2018-06" db="EMBL/GenBank/DDBJ databases">
        <authorList>
            <consortium name="Pathogen Informatics"/>
            <person name="Doyle S."/>
        </authorList>
    </citation>
    <scope>NUCLEOTIDE SEQUENCE [LARGE SCALE GENOMIC DNA]</scope>
    <source>
        <strain evidence="2 3">NCTC11694</strain>
    </source>
</reference>
<evidence type="ECO:0000313" key="3">
    <source>
        <dbReference type="Proteomes" id="UP000255050"/>
    </source>
</evidence>
<evidence type="ECO:0000256" key="1">
    <source>
        <dbReference type="SAM" id="Phobius"/>
    </source>
</evidence>
<dbReference type="EMBL" id="UGJR01000002">
    <property type="protein sequence ID" value="STR42622.1"/>
    <property type="molecule type" value="Genomic_DNA"/>
</dbReference>
<organism evidence="2 3">
    <name type="scientific">Klebsiella michiganensis</name>
    <dbReference type="NCBI Taxonomy" id="1134687"/>
    <lineage>
        <taxon>Bacteria</taxon>
        <taxon>Pseudomonadati</taxon>
        <taxon>Pseudomonadota</taxon>
        <taxon>Gammaproteobacteria</taxon>
        <taxon>Enterobacterales</taxon>
        <taxon>Enterobacteriaceae</taxon>
        <taxon>Klebsiella/Raoultella group</taxon>
        <taxon>Klebsiella</taxon>
    </lineage>
</organism>